<reference evidence="3" key="1">
    <citation type="journal article" date="2020" name="mSystems">
        <title>Genome- and Community-Level Interaction Insights into Carbon Utilization and Element Cycling Functions of Hydrothermarchaeota in Hydrothermal Sediment.</title>
        <authorList>
            <person name="Zhou Z."/>
            <person name="Liu Y."/>
            <person name="Xu W."/>
            <person name="Pan J."/>
            <person name="Luo Z.H."/>
            <person name="Li M."/>
        </authorList>
    </citation>
    <scope>NUCLEOTIDE SEQUENCE [LARGE SCALE GENOMIC DNA]</scope>
    <source>
        <strain evidence="3">SpSt-751</strain>
    </source>
</reference>
<dbReference type="CDD" id="cd03801">
    <property type="entry name" value="GT4_PimA-like"/>
    <property type="match status" value="1"/>
</dbReference>
<dbReference type="InterPro" id="IPR001296">
    <property type="entry name" value="Glyco_trans_1"/>
</dbReference>
<dbReference type="PANTHER" id="PTHR12526:SF630">
    <property type="entry name" value="GLYCOSYLTRANSFERASE"/>
    <property type="match status" value="1"/>
</dbReference>
<gene>
    <name evidence="3" type="ORF">ENV35_01285</name>
</gene>
<dbReference type="InterPro" id="IPR028098">
    <property type="entry name" value="Glyco_trans_4-like_N"/>
</dbReference>
<organism evidence="3">
    <name type="scientific">Dictyoglomus turgidum</name>
    <dbReference type="NCBI Taxonomy" id="513050"/>
    <lineage>
        <taxon>Bacteria</taxon>
        <taxon>Pseudomonadati</taxon>
        <taxon>Dictyoglomota</taxon>
        <taxon>Dictyoglomia</taxon>
        <taxon>Dictyoglomales</taxon>
        <taxon>Dictyoglomaceae</taxon>
        <taxon>Dictyoglomus</taxon>
    </lineage>
</organism>
<dbReference type="Gene3D" id="3.40.50.2000">
    <property type="entry name" value="Glycogen Phosphorylase B"/>
    <property type="match status" value="2"/>
</dbReference>
<feature type="domain" description="Glycosyltransferase subfamily 4-like N-terminal" evidence="2">
    <location>
        <begin position="15"/>
        <end position="162"/>
    </location>
</feature>
<dbReference type="Pfam" id="PF00534">
    <property type="entry name" value="Glycos_transf_1"/>
    <property type="match status" value="1"/>
</dbReference>
<name>A0A7C3WVB9_9BACT</name>
<dbReference type="AlphaFoldDB" id="A0A7C3WVB9"/>
<proteinExistence type="predicted"/>
<protein>
    <submittedName>
        <fullName evidence="3">Glycosyltransferase</fullName>
    </submittedName>
</protein>
<accession>A0A7C3WVB9</accession>
<dbReference type="GO" id="GO:0016757">
    <property type="term" value="F:glycosyltransferase activity"/>
    <property type="evidence" value="ECO:0007669"/>
    <property type="project" value="InterPro"/>
</dbReference>
<dbReference type="SUPFAM" id="SSF53756">
    <property type="entry name" value="UDP-Glycosyltransferase/glycogen phosphorylase"/>
    <property type="match status" value="1"/>
</dbReference>
<keyword evidence="3" id="KW-0808">Transferase</keyword>
<comment type="caution">
    <text evidence="3">The sequence shown here is derived from an EMBL/GenBank/DDBJ whole genome shotgun (WGS) entry which is preliminary data.</text>
</comment>
<dbReference type="PANTHER" id="PTHR12526">
    <property type="entry name" value="GLYCOSYLTRANSFERASE"/>
    <property type="match status" value="1"/>
</dbReference>
<dbReference type="Pfam" id="PF13439">
    <property type="entry name" value="Glyco_transf_4"/>
    <property type="match status" value="1"/>
</dbReference>
<sequence length="406" mass="47432">MKLLFITDDIRLNTGVGIQARKLTKGLANLGYEVVVIGCALNHKDLTPVKEDVLIYPVNIGREYGDKNFVRYVIDKEKPDFIIPFSDPRFFGYLFKMDDEIREYSRIVFYHTWDNDPFPKFNLPFYESCDALVMISKFSYELMKENIKDKPIYCVQHGFDPTEFYPLPQNIIRKERENLKNLVNMENLEFIIFWNNRNIIRKRVGDVLMIFKEFHKTHPHSLLLMNTDPIDVEGIDILQFHRDLGFEKVPVVYNFEKVKSDRLNLFYNIADVTFTITYNEGFGLCVGESLCAGTPVVATKTGGMTEQLTDGNKVYGILMEPDVRTLFGVPGASYIYQDYVSFDTAINSLHTMYKERKTLKETIGKEAREHIISHFHINQVIEKWDKILKELYEQPKSYKRVKLTTI</sequence>
<evidence type="ECO:0000313" key="3">
    <source>
        <dbReference type="EMBL" id="HGB30492.1"/>
    </source>
</evidence>
<dbReference type="EMBL" id="DTGA01000036">
    <property type="protein sequence ID" value="HGB30492.1"/>
    <property type="molecule type" value="Genomic_DNA"/>
</dbReference>
<evidence type="ECO:0000259" key="2">
    <source>
        <dbReference type="Pfam" id="PF13439"/>
    </source>
</evidence>
<feature type="domain" description="Glycosyl transferase family 1" evidence="1">
    <location>
        <begin position="258"/>
        <end position="321"/>
    </location>
</feature>
<evidence type="ECO:0000259" key="1">
    <source>
        <dbReference type="Pfam" id="PF00534"/>
    </source>
</evidence>